<dbReference type="PROSITE" id="PS51747">
    <property type="entry name" value="CYT_DCMP_DEAMINASES_2"/>
    <property type="match status" value="1"/>
</dbReference>
<dbReference type="InterPro" id="IPR050202">
    <property type="entry name" value="Cyt/Deoxycyt_deaminase"/>
</dbReference>
<dbReference type="NCBIfam" id="TIGR01354">
    <property type="entry name" value="cyt_deam_tetra"/>
    <property type="match status" value="1"/>
</dbReference>
<evidence type="ECO:0000256" key="6">
    <source>
        <dbReference type="ARBA" id="ARBA00022723"/>
    </source>
</evidence>
<keyword evidence="6 13" id="KW-0479">Metal-binding</keyword>
<dbReference type="Gene3D" id="3.40.140.10">
    <property type="entry name" value="Cytidine Deaminase, domain 2"/>
    <property type="match status" value="1"/>
</dbReference>
<dbReference type="PROSITE" id="PS00903">
    <property type="entry name" value="CYT_DCMP_DEAMINASES_1"/>
    <property type="match status" value="1"/>
</dbReference>
<feature type="binding site" evidence="13">
    <location>
        <position position="59"/>
    </location>
    <ligand>
        <name>Zn(2+)</name>
        <dbReference type="ChEBI" id="CHEBI:29105"/>
        <note>catalytic</note>
    </ligand>
</feature>
<evidence type="ECO:0000256" key="10">
    <source>
        <dbReference type="ARBA" id="ARBA00049252"/>
    </source>
</evidence>
<dbReference type="NCBIfam" id="NF004064">
    <property type="entry name" value="PRK05578.1"/>
    <property type="match status" value="1"/>
</dbReference>
<evidence type="ECO:0000313" key="16">
    <source>
        <dbReference type="EMBL" id="RFU17015.1"/>
    </source>
</evidence>
<dbReference type="GO" id="GO:0055086">
    <property type="term" value="P:nucleobase-containing small molecule metabolic process"/>
    <property type="evidence" value="ECO:0007669"/>
    <property type="project" value="UniProtKB-ARBA"/>
</dbReference>
<dbReference type="InterPro" id="IPR016192">
    <property type="entry name" value="APOBEC/CMP_deaminase_Zn-bd"/>
</dbReference>
<dbReference type="InterPro" id="IPR016193">
    <property type="entry name" value="Cytidine_deaminase-like"/>
</dbReference>
<feature type="active site" description="Proton donor" evidence="12">
    <location>
        <position position="61"/>
    </location>
</feature>
<organism evidence="16 17">
    <name type="scientific">Paracidobacterium acidisoli</name>
    <dbReference type="NCBI Taxonomy" id="2303751"/>
    <lineage>
        <taxon>Bacteria</taxon>
        <taxon>Pseudomonadati</taxon>
        <taxon>Acidobacteriota</taxon>
        <taxon>Terriglobia</taxon>
        <taxon>Terriglobales</taxon>
        <taxon>Acidobacteriaceae</taxon>
        <taxon>Paracidobacterium</taxon>
    </lineage>
</organism>
<keyword evidence="17" id="KW-1185">Reference proteome</keyword>
<evidence type="ECO:0000259" key="15">
    <source>
        <dbReference type="PROSITE" id="PS51747"/>
    </source>
</evidence>
<evidence type="ECO:0000256" key="5">
    <source>
        <dbReference type="ARBA" id="ARBA00018266"/>
    </source>
</evidence>
<feature type="domain" description="CMP/dCMP-type deaminase" evidence="15">
    <location>
        <begin position="7"/>
        <end position="135"/>
    </location>
</feature>
<dbReference type="GO" id="GO:0072527">
    <property type="term" value="P:pyrimidine-containing compound metabolic process"/>
    <property type="evidence" value="ECO:0007669"/>
    <property type="project" value="UniProtKB-ARBA"/>
</dbReference>
<reference evidence="16 17" key="1">
    <citation type="submission" date="2018-08" db="EMBL/GenBank/DDBJ databases">
        <title>Acidipila sp. 4G-K13, an acidobacterium isolated from forest soil.</title>
        <authorList>
            <person name="Gao Z.-H."/>
            <person name="Qiu L.-H."/>
        </authorList>
    </citation>
    <scope>NUCLEOTIDE SEQUENCE [LARGE SCALE GENOMIC DNA]</scope>
    <source>
        <strain evidence="16 17">4G-K13</strain>
    </source>
</reference>
<feature type="binding site" evidence="13">
    <location>
        <position position="97"/>
    </location>
    <ligand>
        <name>Zn(2+)</name>
        <dbReference type="ChEBI" id="CHEBI:29105"/>
        <note>catalytic</note>
    </ligand>
</feature>
<name>A0A372IQ43_9BACT</name>
<dbReference type="PANTHER" id="PTHR11644">
    <property type="entry name" value="CYTIDINE DEAMINASE"/>
    <property type="match status" value="1"/>
</dbReference>
<dbReference type="SUPFAM" id="SSF53927">
    <property type="entry name" value="Cytidine deaminase-like"/>
    <property type="match status" value="1"/>
</dbReference>
<evidence type="ECO:0000256" key="2">
    <source>
        <dbReference type="ARBA" id="ARBA00003949"/>
    </source>
</evidence>
<accession>A0A372IQ43</accession>
<evidence type="ECO:0000256" key="12">
    <source>
        <dbReference type="PIRSR" id="PIRSR606262-1"/>
    </source>
</evidence>
<dbReference type="EMBL" id="QVQT01000003">
    <property type="protein sequence ID" value="RFU17015.1"/>
    <property type="molecule type" value="Genomic_DNA"/>
</dbReference>
<evidence type="ECO:0000256" key="1">
    <source>
        <dbReference type="ARBA" id="ARBA00001947"/>
    </source>
</evidence>
<gene>
    <name evidence="16" type="ORF">D0Y96_09900</name>
</gene>
<dbReference type="GO" id="GO:0008270">
    <property type="term" value="F:zinc ion binding"/>
    <property type="evidence" value="ECO:0007669"/>
    <property type="project" value="UniProtKB-UniRule"/>
</dbReference>
<dbReference type="GO" id="GO:0042802">
    <property type="term" value="F:identical protein binding"/>
    <property type="evidence" value="ECO:0007669"/>
    <property type="project" value="UniProtKB-ARBA"/>
</dbReference>
<dbReference type="CDD" id="cd01283">
    <property type="entry name" value="cytidine_deaminase"/>
    <property type="match status" value="1"/>
</dbReference>
<dbReference type="RefSeq" id="WP_117299219.1">
    <property type="nucleotide sequence ID" value="NZ_QVQT02000003.1"/>
</dbReference>
<dbReference type="GO" id="GO:0004126">
    <property type="term" value="F:cytidine deaminase activity"/>
    <property type="evidence" value="ECO:0007669"/>
    <property type="project" value="UniProtKB-UniRule"/>
</dbReference>
<evidence type="ECO:0000256" key="8">
    <source>
        <dbReference type="ARBA" id="ARBA00022833"/>
    </source>
</evidence>
<proteinExistence type="inferred from homology"/>
<dbReference type="InterPro" id="IPR002125">
    <property type="entry name" value="CMP_dCMP_dom"/>
</dbReference>
<dbReference type="OrthoDB" id="9795347at2"/>
<comment type="function">
    <text evidence="2 14">This enzyme scavenges exogenous and endogenous cytidine and 2'-deoxycytidine for UMP synthesis.</text>
</comment>
<evidence type="ECO:0000313" key="17">
    <source>
        <dbReference type="Proteomes" id="UP000264702"/>
    </source>
</evidence>
<dbReference type="Pfam" id="PF00383">
    <property type="entry name" value="dCMP_cyt_deam_1"/>
    <property type="match status" value="1"/>
</dbReference>
<keyword evidence="7 14" id="KW-0378">Hydrolase</keyword>
<comment type="catalytic activity">
    <reaction evidence="11 14">
        <text>cytidine + H2O + H(+) = uridine + NH4(+)</text>
        <dbReference type="Rhea" id="RHEA:16069"/>
        <dbReference type="ChEBI" id="CHEBI:15377"/>
        <dbReference type="ChEBI" id="CHEBI:15378"/>
        <dbReference type="ChEBI" id="CHEBI:16704"/>
        <dbReference type="ChEBI" id="CHEBI:17562"/>
        <dbReference type="ChEBI" id="CHEBI:28938"/>
        <dbReference type="EC" id="3.5.4.5"/>
    </reaction>
</comment>
<comment type="similarity">
    <text evidence="3 14">Belongs to the cytidine and deoxycytidylate deaminase family.</text>
</comment>
<keyword evidence="8 13" id="KW-0862">Zinc</keyword>
<comment type="catalytic activity">
    <reaction evidence="10 14">
        <text>2'-deoxycytidine + H2O + H(+) = 2'-deoxyuridine + NH4(+)</text>
        <dbReference type="Rhea" id="RHEA:13433"/>
        <dbReference type="ChEBI" id="CHEBI:15377"/>
        <dbReference type="ChEBI" id="CHEBI:15378"/>
        <dbReference type="ChEBI" id="CHEBI:15698"/>
        <dbReference type="ChEBI" id="CHEBI:16450"/>
        <dbReference type="ChEBI" id="CHEBI:28938"/>
        <dbReference type="EC" id="3.5.4.5"/>
    </reaction>
</comment>
<dbReference type="InterPro" id="IPR006262">
    <property type="entry name" value="Cyt_deam_tetra"/>
</dbReference>
<evidence type="ECO:0000256" key="13">
    <source>
        <dbReference type="PIRSR" id="PIRSR606262-3"/>
    </source>
</evidence>
<dbReference type="Proteomes" id="UP000264702">
    <property type="component" value="Unassembled WGS sequence"/>
</dbReference>
<evidence type="ECO:0000256" key="4">
    <source>
        <dbReference type="ARBA" id="ARBA00012783"/>
    </source>
</evidence>
<feature type="binding site" evidence="13">
    <location>
        <position position="94"/>
    </location>
    <ligand>
        <name>Zn(2+)</name>
        <dbReference type="ChEBI" id="CHEBI:29105"/>
        <note>catalytic</note>
    </ligand>
</feature>
<dbReference type="GO" id="GO:0005829">
    <property type="term" value="C:cytosol"/>
    <property type="evidence" value="ECO:0007669"/>
    <property type="project" value="TreeGrafter"/>
</dbReference>
<evidence type="ECO:0000256" key="9">
    <source>
        <dbReference type="ARBA" id="ARBA00032005"/>
    </source>
</evidence>
<comment type="cofactor">
    <cofactor evidence="1 13 14">
        <name>Zn(2+)</name>
        <dbReference type="ChEBI" id="CHEBI:29105"/>
    </cofactor>
</comment>
<evidence type="ECO:0000256" key="11">
    <source>
        <dbReference type="ARBA" id="ARBA00049558"/>
    </source>
</evidence>
<sequence length="137" mass="14495">MTAIDAGTLHRLREAAAAAAHHAYAPYSKFRVGAALLFSDGTMYAGCNVENMSFGLSNCAERSALFRSVSERGAGARIVAIAVTNLNDAPSPPCGACLQVMSEFTAADAVVSFTGEQGWETHPFSEVFPFGFRLEGK</sequence>
<evidence type="ECO:0000256" key="14">
    <source>
        <dbReference type="RuleBase" id="RU364006"/>
    </source>
</evidence>
<comment type="caution">
    <text evidence="16">The sequence shown here is derived from an EMBL/GenBank/DDBJ whole genome shotgun (WGS) entry which is preliminary data.</text>
</comment>
<dbReference type="AlphaFoldDB" id="A0A372IQ43"/>
<dbReference type="PANTHER" id="PTHR11644:SF2">
    <property type="entry name" value="CYTIDINE DEAMINASE"/>
    <property type="match status" value="1"/>
</dbReference>
<dbReference type="EC" id="3.5.4.5" evidence="4 14"/>
<evidence type="ECO:0000256" key="3">
    <source>
        <dbReference type="ARBA" id="ARBA00006576"/>
    </source>
</evidence>
<protein>
    <recommendedName>
        <fullName evidence="5 14">Cytidine deaminase</fullName>
        <ecNumber evidence="4 14">3.5.4.5</ecNumber>
    </recommendedName>
    <alternativeName>
        <fullName evidence="9 14">Cytidine aminohydrolase</fullName>
    </alternativeName>
</protein>
<evidence type="ECO:0000256" key="7">
    <source>
        <dbReference type="ARBA" id="ARBA00022801"/>
    </source>
</evidence>